<dbReference type="EMBL" id="QWDD01000003">
    <property type="protein sequence ID" value="RNJ48020.1"/>
    <property type="molecule type" value="Genomic_DNA"/>
</dbReference>
<evidence type="ECO:0000313" key="2">
    <source>
        <dbReference type="Proteomes" id="UP000268623"/>
    </source>
</evidence>
<reference evidence="1 2" key="1">
    <citation type="submission" date="2018-08" db="EMBL/GenBank/DDBJ databases">
        <title>Genome sequence of Methylocystis hirsuta CSC1, a methanotroph able to accumulate PHAs.</title>
        <authorList>
            <person name="Bordel S."/>
            <person name="Rodriguez E."/>
            <person name="Gancedo J."/>
            <person name="Munoz R."/>
        </authorList>
    </citation>
    <scope>NUCLEOTIDE SEQUENCE [LARGE SCALE GENOMIC DNA]</scope>
    <source>
        <strain evidence="1 2">CSC1</strain>
    </source>
</reference>
<proteinExistence type="predicted"/>
<comment type="caution">
    <text evidence="1">The sequence shown here is derived from an EMBL/GenBank/DDBJ whole genome shotgun (WGS) entry which is preliminary data.</text>
</comment>
<keyword evidence="2" id="KW-1185">Reference proteome</keyword>
<organism evidence="1 2">
    <name type="scientific">Methylocystis hirsuta</name>
    <dbReference type="NCBI Taxonomy" id="369798"/>
    <lineage>
        <taxon>Bacteria</taxon>
        <taxon>Pseudomonadati</taxon>
        <taxon>Pseudomonadota</taxon>
        <taxon>Alphaproteobacteria</taxon>
        <taxon>Hyphomicrobiales</taxon>
        <taxon>Methylocystaceae</taxon>
        <taxon>Methylocystis</taxon>
    </lineage>
</organism>
<dbReference type="AlphaFoldDB" id="A0A3M9XMC6"/>
<gene>
    <name evidence="1" type="ORF">D1O30_19420</name>
</gene>
<dbReference type="Proteomes" id="UP000268623">
    <property type="component" value="Unassembled WGS sequence"/>
</dbReference>
<name>A0A3M9XMC6_9HYPH</name>
<accession>A0A3M9XMC6</accession>
<evidence type="ECO:0000313" key="1">
    <source>
        <dbReference type="EMBL" id="RNJ48020.1"/>
    </source>
</evidence>
<protein>
    <submittedName>
        <fullName evidence="1">Uncharacterized protein</fullName>
    </submittedName>
</protein>
<sequence>MDQKPVEVREAIAWNVDGRHDDQERGRCRRLPGLRYDPGLSNTFVSEERYDLMIVEARERRLNRRDKRISRLCR</sequence>